<evidence type="ECO:0000313" key="2">
    <source>
        <dbReference type="Proteomes" id="UP000494216"/>
    </source>
</evidence>
<keyword evidence="2" id="KW-1185">Reference proteome</keyword>
<comment type="caution">
    <text evidence="1">The sequence shown here is derived from an EMBL/GenBank/DDBJ whole genome shotgun (WGS) entry which is preliminary data.</text>
</comment>
<evidence type="ECO:0008006" key="3">
    <source>
        <dbReference type="Google" id="ProtNLM"/>
    </source>
</evidence>
<organism evidence="1 2">
    <name type="scientific">Candidatus Methylobacter favarea</name>
    <dbReference type="NCBI Taxonomy" id="2707345"/>
    <lineage>
        <taxon>Bacteria</taxon>
        <taxon>Pseudomonadati</taxon>
        <taxon>Pseudomonadota</taxon>
        <taxon>Gammaproteobacteria</taxon>
        <taxon>Methylococcales</taxon>
        <taxon>Methylococcaceae</taxon>
        <taxon>Methylobacter</taxon>
    </lineage>
</organism>
<dbReference type="Pfam" id="PF01724">
    <property type="entry name" value="DUF29"/>
    <property type="match status" value="1"/>
</dbReference>
<dbReference type="RefSeq" id="WP_174626472.1">
    <property type="nucleotide sequence ID" value="NZ_CADCXN010000076.1"/>
</dbReference>
<dbReference type="PANTHER" id="PTHR34235">
    <property type="entry name" value="SLR1203 PROTEIN-RELATED"/>
    <property type="match status" value="1"/>
</dbReference>
<dbReference type="AlphaFoldDB" id="A0A8S0WK03"/>
<reference evidence="1 2" key="1">
    <citation type="submission" date="2020-02" db="EMBL/GenBank/DDBJ databases">
        <authorList>
            <person name="Hogendoorn C."/>
        </authorList>
    </citation>
    <scope>NUCLEOTIDE SEQUENCE [LARGE SCALE GENOMIC DNA]</scope>
    <source>
        <strain evidence="1">METHB21</strain>
    </source>
</reference>
<sequence>MAATYENDIVAWSKEQANLLRSGKLSALDIEHIAEEIEDVGKSEQRELASRMALLLSHLLKWHYQPERQSGSWRRTIKEQRKAISRRLKNTPSLQPSINDPEWLEDVWGDAISITINETGMGSFPEVCPWTNENILSEDWLPSSTNAGEKL</sequence>
<gene>
    <name evidence="1" type="ORF">METHB2_460021</name>
</gene>
<dbReference type="EMBL" id="CADCXN010000076">
    <property type="protein sequence ID" value="CAA9891628.1"/>
    <property type="molecule type" value="Genomic_DNA"/>
</dbReference>
<proteinExistence type="predicted"/>
<dbReference type="InterPro" id="IPR002636">
    <property type="entry name" value="DUF29"/>
</dbReference>
<name>A0A8S0WK03_9GAMM</name>
<dbReference type="Proteomes" id="UP000494216">
    <property type="component" value="Unassembled WGS sequence"/>
</dbReference>
<evidence type="ECO:0000313" key="1">
    <source>
        <dbReference type="EMBL" id="CAA9891628.1"/>
    </source>
</evidence>
<accession>A0A8S0WK03</accession>
<protein>
    <recommendedName>
        <fullName evidence="3">DUF29 domain-containing protein</fullName>
    </recommendedName>
</protein>
<dbReference type="Gene3D" id="1.20.1220.20">
    <property type="entry name" value="Uncharcterised protein PF01724"/>
    <property type="match status" value="1"/>
</dbReference>